<keyword evidence="1" id="KW-1185">Reference proteome</keyword>
<accession>A0ABM1F3W7</accession>
<organism evidence="1 2">
    <name type="scientific">Priapulus caudatus</name>
    <name type="common">Priapulid worm</name>
    <dbReference type="NCBI Taxonomy" id="37621"/>
    <lineage>
        <taxon>Eukaryota</taxon>
        <taxon>Metazoa</taxon>
        <taxon>Ecdysozoa</taxon>
        <taxon>Scalidophora</taxon>
        <taxon>Priapulida</taxon>
        <taxon>Priapulimorpha</taxon>
        <taxon>Priapulimorphida</taxon>
        <taxon>Priapulidae</taxon>
        <taxon>Priapulus</taxon>
    </lineage>
</organism>
<dbReference type="Proteomes" id="UP000695022">
    <property type="component" value="Unplaced"/>
</dbReference>
<reference evidence="2" key="1">
    <citation type="submission" date="2025-08" db="UniProtKB">
        <authorList>
            <consortium name="RefSeq"/>
        </authorList>
    </citation>
    <scope>IDENTIFICATION</scope>
</reference>
<dbReference type="GeneID" id="106818989"/>
<proteinExistence type="predicted"/>
<protein>
    <submittedName>
        <fullName evidence="2">E3 ubiquitin-protein ligase HUWE1-like</fullName>
    </submittedName>
</protein>
<gene>
    <name evidence="2" type="primary">LOC106818989</name>
</gene>
<evidence type="ECO:0000313" key="2">
    <source>
        <dbReference type="RefSeq" id="XP_014679138.1"/>
    </source>
</evidence>
<evidence type="ECO:0000313" key="1">
    <source>
        <dbReference type="Proteomes" id="UP000695022"/>
    </source>
</evidence>
<dbReference type="RefSeq" id="XP_014679138.1">
    <property type="nucleotide sequence ID" value="XM_014823652.1"/>
</dbReference>
<sequence>MEADEDEYTDMEESMIRYLDGDDDLYIHPDSVYPDVLFGGDVDAGIRSFQQHVGLDDGNANESGGIFMPAQPGGVSAAHPLLVHHADTHASSHGHQGATRLHRTGGRRQAYRIVSPTVHVHYARHPNPPAILQRFLGPSTAHDILQLTSVTTPGGATTRLLVPSDDVHILTHHDDAAAALYDGDGELFTGGAALGTVASALARWTEECRVLDGESMHDCVTGT</sequence>
<name>A0ABM1F3W7_PRICU</name>